<dbReference type="EMBL" id="CM055749">
    <property type="protein sequence ID" value="KAJ7994462.1"/>
    <property type="molecule type" value="Genomic_DNA"/>
</dbReference>
<gene>
    <name evidence="1" type="ORF">DPEC_G00249510</name>
</gene>
<evidence type="ECO:0000313" key="1">
    <source>
        <dbReference type="EMBL" id="KAJ7994462.1"/>
    </source>
</evidence>
<proteinExistence type="predicted"/>
<reference evidence="1" key="1">
    <citation type="submission" date="2021-05" db="EMBL/GenBank/DDBJ databases">
        <authorList>
            <person name="Pan Q."/>
            <person name="Jouanno E."/>
            <person name="Zahm M."/>
            <person name="Klopp C."/>
            <person name="Cabau C."/>
            <person name="Louis A."/>
            <person name="Berthelot C."/>
            <person name="Parey E."/>
            <person name="Roest Crollius H."/>
            <person name="Montfort J."/>
            <person name="Robinson-Rechavi M."/>
            <person name="Bouchez O."/>
            <person name="Lampietro C."/>
            <person name="Lopez Roques C."/>
            <person name="Donnadieu C."/>
            <person name="Postlethwait J."/>
            <person name="Bobe J."/>
            <person name="Dillon D."/>
            <person name="Chandos A."/>
            <person name="von Hippel F."/>
            <person name="Guiguen Y."/>
        </authorList>
    </citation>
    <scope>NUCLEOTIDE SEQUENCE</scope>
    <source>
        <strain evidence="1">YG-Jan2019</strain>
    </source>
</reference>
<dbReference type="Proteomes" id="UP001157502">
    <property type="component" value="Chromosome 22"/>
</dbReference>
<evidence type="ECO:0000313" key="2">
    <source>
        <dbReference type="Proteomes" id="UP001157502"/>
    </source>
</evidence>
<protein>
    <submittedName>
        <fullName evidence="1">Uncharacterized protein</fullName>
    </submittedName>
</protein>
<comment type="caution">
    <text evidence="1">The sequence shown here is derived from an EMBL/GenBank/DDBJ whole genome shotgun (WGS) entry which is preliminary data.</text>
</comment>
<sequence>MACSSSLPKEDLSCPVCCDIFTDPVLLSCSHSFCKICLDLTWKGKEKQQCPVCRTVCQTDPHPNLALKNLCEPFKQSQRNRKCQTVESEVLCSLHSEKLFCLKDEEAICLVCRDSKTHKYHDCIPVDEAAKRHMKQAEQTKTQIIEDFEKLQQFLREEEEAKIAALDEEEKQKSQMMNEKFKEISKEISILSGKIWSIEEQMKTEDIIFLQNFKATKEIAQCTLPFPQVGPGELINVVKHLGNLQFRVWEKMQELCKHTPVILDPSTANAWLSLSDNLTSVRNTHKQKLPDNPERFTKHTVVLASEGFSSGKPSWEVEVGDHPRWSLGVAYVSTDRKGEVFASPTSGIWAIMHISVSEYTNVIGEKLTMKRSPEKIRVQLDYEKGEISFYDSEDTTLIYTYKDTFTDKLYPYFCIGPAGDAKSPDIQICHSEVSLTVMASQLASKPARRFSYWYLWGGNA</sequence>
<keyword evidence="2" id="KW-1185">Reference proteome</keyword>
<organism evidence="1 2">
    <name type="scientific">Dallia pectoralis</name>
    <name type="common">Alaska blackfish</name>
    <dbReference type="NCBI Taxonomy" id="75939"/>
    <lineage>
        <taxon>Eukaryota</taxon>
        <taxon>Metazoa</taxon>
        <taxon>Chordata</taxon>
        <taxon>Craniata</taxon>
        <taxon>Vertebrata</taxon>
        <taxon>Euteleostomi</taxon>
        <taxon>Actinopterygii</taxon>
        <taxon>Neopterygii</taxon>
        <taxon>Teleostei</taxon>
        <taxon>Protacanthopterygii</taxon>
        <taxon>Esociformes</taxon>
        <taxon>Umbridae</taxon>
        <taxon>Dallia</taxon>
    </lineage>
</organism>
<accession>A0ACC2FSX6</accession>
<name>A0ACC2FSX6_DALPE</name>